<keyword evidence="11" id="KW-1185">Reference proteome</keyword>
<comment type="similarity">
    <text evidence="1 5">Belongs to the thymidine/pyrimidine-nucleoside phosphorylase family.</text>
</comment>
<dbReference type="InterPro" id="IPR017459">
    <property type="entry name" value="Glycosyl_Trfase_fam3_N_dom"/>
</dbReference>
<dbReference type="SUPFAM" id="SSF47648">
    <property type="entry name" value="Nucleoside phosphorylase/phosphoribosyltransferase N-terminal domain"/>
    <property type="match status" value="1"/>
</dbReference>
<dbReference type="AlphaFoldDB" id="R7U0W3"/>
<dbReference type="STRING" id="283909.R7U0W3"/>
<dbReference type="Gene3D" id="3.40.1030.10">
    <property type="entry name" value="Nucleoside phosphorylase/phosphoribosyltransferase catalytic domain"/>
    <property type="match status" value="1"/>
</dbReference>
<dbReference type="Pfam" id="PF00591">
    <property type="entry name" value="Glycos_transf_3"/>
    <property type="match status" value="1"/>
</dbReference>
<dbReference type="PROSITE" id="PS00647">
    <property type="entry name" value="THYMID_PHOSPHORYLASE"/>
    <property type="match status" value="1"/>
</dbReference>
<dbReference type="NCBIfam" id="NF004490">
    <property type="entry name" value="PRK05820.1"/>
    <property type="match status" value="1"/>
</dbReference>
<dbReference type="GO" id="GO:0009032">
    <property type="term" value="F:thymidine phosphorylase activity"/>
    <property type="evidence" value="ECO:0007669"/>
    <property type="project" value="UniProtKB-UniRule"/>
</dbReference>
<dbReference type="GO" id="GO:0006213">
    <property type="term" value="P:pyrimidine nucleoside metabolic process"/>
    <property type="evidence" value="ECO:0007669"/>
    <property type="project" value="UniProtKB-UniRule"/>
</dbReference>
<proteinExistence type="inferred from homology"/>
<comment type="function">
    <text evidence="5">Catalyzes the reversible phosphorolysis of thymidine. The produced molecules are then utilized as carbon and energy sources or in the rescue of pyrimidine bases for nucleotide synthesis.</text>
</comment>
<dbReference type="SUPFAM" id="SSF52418">
    <property type="entry name" value="Nucleoside phosphorylase/phosphoribosyltransferase catalytic domain"/>
    <property type="match status" value="1"/>
</dbReference>
<sequence length="409" mass="43329">MAATPVPEIIALKRDGKELSKEQIGTFLRGVVDETVQDSQLGAFLMATFLRGMSDKETVELTNAMTTSGEVLHWPAEWKAITVDKHSTGGVGDKISLPLVPALAACGLKVPMISGRGLGHTGGTLDKLESIPGFNVMQTSVEMTNIINDVGCFIVGQTATLVPADRIMYAHRDVTGTVSSIPLICGSIISKKAAETLGALILDVKVGKGAVMKSSQEAEDLARNLVNVSNGMGINTKAIMSRMDHPIGLAIGNALEVIESLQCLQGKGPKSLRTLVSTLGGHLLHSTHKCKSPEEGIEIISEVLSNGKALEKFRQMLKAQGVEENVANRLCSSDMTDLPKAKHTTDDIAIFIPIAGYVSDIDSYACAVICNKLGAGRTKAGEAVDHAVGMVLCVAYGDRIEKGMTWSCC</sequence>
<organism evidence="9">
    <name type="scientific">Capitella teleta</name>
    <name type="common">Polychaete worm</name>
    <dbReference type="NCBI Taxonomy" id="283909"/>
    <lineage>
        <taxon>Eukaryota</taxon>
        <taxon>Metazoa</taxon>
        <taxon>Spiralia</taxon>
        <taxon>Lophotrochozoa</taxon>
        <taxon>Annelida</taxon>
        <taxon>Polychaeta</taxon>
        <taxon>Sedentaria</taxon>
        <taxon>Scolecida</taxon>
        <taxon>Capitellidae</taxon>
        <taxon>Capitella</taxon>
    </lineage>
</organism>
<dbReference type="Pfam" id="PF02885">
    <property type="entry name" value="Glycos_trans_3N"/>
    <property type="match status" value="1"/>
</dbReference>
<protein>
    <recommendedName>
        <fullName evidence="5">Thymidine phosphorylase</fullName>
        <shortName evidence="5">TP</shortName>
        <ecNumber evidence="5">2.4.2.4</ecNumber>
    </recommendedName>
    <alternativeName>
        <fullName evidence="5">TdRPase</fullName>
    </alternativeName>
</protein>
<name>R7U0W3_CAPTE</name>
<reference evidence="10" key="3">
    <citation type="submission" date="2015-06" db="UniProtKB">
        <authorList>
            <consortium name="EnsemblMetazoa"/>
        </authorList>
    </citation>
    <scope>IDENTIFICATION</scope>
</reference>
<dbReference type="Proteomes" id="UP000014760">
    <property type="component" value="Unassembled WGS sequence"/>
</dbReference>
<dbReference type="PIRSF" id="PIRSF000478">
    <property type="entry name" value="TP_PyNP"/>
    <property type="match status" value="1"/>
</dbReference>
<dbReference type="EC" id="2.4.2.4" evidence="5"/>
<dbReference type="InterPro" id="IPR036566">
    <property type="entry name" value="PYNP-like_C_sf"/>
</dbReference>
<evidence type="ECO:0000256" key="1">
    <source>
        <dbReference type="ARBA" id="ARBA00006915"/>
    </source>
</evidence>
<comment type="subunit">
    <text evidence="2 5">Homodimer.</text>
</comment>
<dbReference type="Gene3D" id="1.20.970.10">
    <property type="entry name" value="Transferase, Pyrimidine Nucleoside Phosphorylase, Chain C"/>
    <property type="match status" value="1"/>
</dbReference>
<dbReference type="OMA" id="VWGGATN"/>
<dbReference type="PANTHER" id="PTHR10515:SF0">
    <property type="entry name" value="THYMIDINE PHOSPHORYLASE"/>
    <property type="match status" value="1"/>
</dbReference>
<comment type="catalytic activity">
    <reaction evidence="5">
        <text>thymidine + phosphate = 2-deoxy-alpha-D-ribose 1-phosphate + thymine</text>
        <dbReference type="Rhea" id="RHEA:16037"/>
        <dbReference type="ChEBI" id="CHEBI:17748"/>
        <dbReference type="ChEBI" id="CHEBI:17821"/>
        <dbReference type="ChEBI" id="CHEBI:43474"/>
        <dbReference type="ChEBI" id="CHEBI:57259"/>
        <dbReference type="EC" id="2.4.2.4"/>
    </reaction>
</comment>
<dbReference type="Pfam" id="PF07831">
    <property type="entry name" value="PYNP_C"/>
    <property type="match status" value="1"/>
</dbReference>
<dbReference type="FunFam" id="3.40.1030.10:FF:000003">
    <property type="entry name" value="Pyrimidine-nucleoside phosphorylase"/>
    <property type="match status" value="1"/>
</dbReference>
<dbReference type="EMBL" id="KB308725">
    <property type="protein sequence ID" value="ELT96810.1"/>
    <property type="molecule type" value="Genomic_DNA"/>
</dbReference>
<evidence type="ECO:0000313" key="11">
    <source>
        <dbReference type="Proteomes" id="UP000014760"/>
    </source>
</evidence>
<dbReference type="InterPro" id="IPR018090">
    <property type="entry name" value="Pyrmidine_PPas_bac/euk"/>
</dbReference>
<dbReference type="InterPro" id="IPR036320">
    <property type="entry name" value="Glycosyl_Trfase_fam3_N_dom_sf"/>
</dbReference>
<keyword evidence="4 5" id="KW-0808">Transferase</keyword>
<gene>
    <name evidence="9" type="ORF">CAPTEDRAFT_177354</name>
</gene>
<dbReference type="InterPro" id="IPR017872">
    <property type="entry name" value="Pyrmidine_PPase_CS"/>
</dbReference>
<keyword evidence="3 5" id="KW-0328">Glycosyltransferase</keyword>
<dbReference type="InterPro" id="IPR013102">
    <property type="entry name" value="PYNP_C"/>
</dbReference>
<dbReference type="HOGENOM" id="CLU_025040_0_1_1"/>
<feature type="domain" description="Glycosyl transferase family 3" evidence="6">
    <location>
        <begin position="81"/>
        <end position="310"/>
    </location>
</feature>
<dbReference type="InterPro" id="IPR035902">
    <property type="entry name" value="Nuc_phospho_transferase"/>
</dbReference>
<dbReference type="PANTHER" id="PTHR10515">
    <property type="entry name" value="THYMIDINE PHOSPHORYLASE"/>
    <property type="match status" value="1"/>
</dbReference>
<evidence type="ECO:0000313" key="9">
    <source>
        <dbReference type="EMBL" id="ELT96810.1"/>
    </source>
</evidence>
<dbReference type="Gene3D" id="3.90.1170.30">
    <property type="entry name" value="Pyrimidine nucleoside phosphorylase-like, C-terminal domain"/>
    <property type="match status" value="1"/>
</dbReference>
<comment type="pathway">
    <text evidence="5">Pyrimidine metabolism; dTMP biosynthesis via salvage pathway; dTMP from thymine: step 1/2.</text>
</comment>
<dbReference type="GO" id="GO:0006206">
    <property type="term" value="P:pyrimidine nucleobase metabolic process"/>
    <property type="evidence" value="ECO:0007669"/>
    <property type="project" value="InterPro"/>
</dbReference>
<dbReference type="UniPathway" id="UPA00578">
    <property type="reaction ID" value="UER00638"/>
</dbReference>
<accession>R7U0W3</accession>
<dbReference type="GO" id="GO:0004645">
    <property type="term" value="F:1,4-alpha-oligoglucan phosphorylase activity"/>
    <property type="evidence" value="ECO:0007669"/>
    <property type="project" value="InterPro"/>
</dbReference>
<evidence type="ECO:0000256" key="4">
    <source>
        <dbReference type="ARBA" id="ARBA00022679"/>
    </source>
</evidence>
<evidence type="ECO:0000256" key="2">
    <source>
        <dbReference type="ARBA" id="ARBA00011738"/>
    </source>
</evidence>
<evidence type="ECO:0000256" key="3">
    <source>
        <dbReference type="ARBA" id="ARBA00022676"/>
    </source>
</evidence>
<feature type="domain" description="Pyrimidine nucleoside phosphorylase C-terminal" evidence="8">
    <location>
        <begin position="357"/>
        <end position="403"/>
    </location>
</feature>
<dbReference type="EMBL" id="AMQN01002239">
    <property type="status" value="NOT_ANNOTATED_CDS"/>
    <property type="molecule type" value="Genomic_DNA"/>
</dbReference>
<dbReference type="InterPro" id="IPR000312">
    <property type="entry name" value="Glycosyl_Trfase_fam3"/>
</dbReference>
<evidence type="ECO:0000259" key="7">
    <source>
        <dbReference type="Pfam" id="PF02885"/>
    </source>
</evidence>
<evidence type="ECO:0000256" key="5">
    <source>
        <dbReference type="PIRNR" id="PIRNR000478"/>
    </source>
</evidence>
<dbReference type="OrthoDB" id="445007at2759"/>
<reference evidence="9 11" key="2">
    <citation type="journal article" date="2013" name="Nature">
        <title>Insights into bilaterian evolution from three spiralian genomes.</title>
        <authorList>
            <person name="Simakov O."/>
            <person name="Marletaz F."/>
            <person name="Cho S.J."/>
            <person name="Edsinger-Gonzales E."/>
            <person name="Havlak P."/>
            <person name="Hellsten U."/>
            <person name="Kuo D.H."/>
            <person name="Larsson T."/>
            <person name="Lv J."/>
            <person name="Arendt D."/>
            <person name="Savage R."/>
            <person name="Osoegawa K."/>
            <person name="de Jong P."/>
            <person name="Grimwood J."/>
            <person name="Chapman J.A."/>
            <person name="Shapiro H."/>
            <person name="Aerts A."/>
            <person name="Otillar R.P."/>
            <person name="Terry A.Y."/>
            <person name="Boore J.L."/>
            <person name="Grigoriev I.V."/>
            <person name="Lindberg D.R."/>
            <person name="Seaver E.C."/>
            <person name="Weisblat D.A."/>
            <person name="Putnam N.H."/>
            <person name="Rokhsar D.S."/>
        </authorList>
    </citation>
    <scope>NUCLEOTIDE SEQUENCE</scope>
    <source>
        <strain evidence="9 11">I ESC-2004</strain>
    </source>
</reference>
<reference evidence="11" key="1">
    <citation type="submission" date="2012-12" db="EMBL/GenBank/DDBJ databases">
        <authorList>
            <person name="Hellsten U."/>
            <person name="Grimwood J."/>
            <person name="Chapman J.A."/>
            <person name="Shapiro H."/>
            <person name="Aerts A."/>
            <person name="Otillar R.P."/>
            <person name="Terry A.Y."/>
            <person name="Boore J.L."/>
            <person name="Simakov O."/>
            <person name="Marletaz F."/>
            <person name="Cho S.-J."/>
            <person name="Edsinger-Gonzales E."/>
            <person name="Havlak P."/>
            <person name="Kuo D.-H."/>
            <person name="Larsson T."/>
            <person name="Lv J."/>
            <person name="Arendt D."/>
            <person name="Savage R."/>
            <person name="Osoegawa K."/>
            <person name="de Jong P."/>
            <person name="Lindberg D.R."/>
            <person name="Seaver E.C."/>
            <person name="Weisblat D.A."/>
            <person name="Putnam N.H."/>
            <person name="Grigoriev I.V."/>
            <person name="Rokhsar D.S."/>
        </authorList>
    </citation>
    <scope>NUCLEOTIDE SEQUENCE</scope>
    <source>
        <strain evidence="11">I ESC-2004</strain>
    </source>
</reference>
<dbReference type="InterPro" id="IPR000053">
    <property type="entry name" value="Thymidine/pyrmidine_PPase"/>
</dbReference>
<feature type="domain" description="Glycosyl transferase family 3 N-terminal" evidence="7">
    <location>
        <begin position="8"/>
        <end position="69"/>
    </location>
</feature>
<dbReference type="EnsemblMetazoa" id="CapteT177354">
    <property type="protein sequence ID" value="CapteP177354"/>
    <property type="gene ID" value="CapteG177354"/>
</dbReference>
<evidence type="ECO:0000259" key="6">
    <source>
        <dbReference type="Pfam" id="PF00591"/>
    </source>
</evidence>
<evidence type="ECO:0000313" key="10">
    <source>
        <dbReference type="EnsemblMetazoa" id="CapteP177354"/>
    </source>
</evidence>
<dbReference type="GO" id="GO:0005829">
    <property type="term" value="C:cytosol"/>
    <property type="evidence" value="ECO:0007669"/>
    <property type="project" value="TreeGrafter"/>
</dbReference>
<evidence type="ECO:0000259" key="8">
    <source>
        <dbReference type="Pfam" id="PF07831"/>
    </source>
</evidence>
<dbReference type="NCBIfam" id="TIGR02644">
    <property type="entry name" value="Y_phosphoryl"/>
    <property type="match status" value="1"/>
</dbReference>
<dbReference type="SUPFAM" id="SSF54680">
    <property type="entry name" value="Pyrimidine nucleoside phosphorylase C-terminal domain"/>
    <property type="match status" value="1"/>
</dbReference>